<gene>
    <name evidence="1" type="ORF">GP486_004612</name>
</gene>
<sequence>METVAEEQLALHEGAARPFCKQPKGAFRRTFTLIVKSIVIFANEERTTAPSASIFSLIMDRHPSGDDIGSTLGSMLFGNVPITMDNYVKIDKAVAGKGDMGGRV</sequence>
<comment type="caution">
    <text evidence="1">The sequence shown here is derived from an EMBL/GenBank/DDBJ whole genome shotgun (WGS) entry which is preliminary data.</text>
</comment>
<proteinExistence type="predicted"/>
<accession>A0A9P8LAV0</accession>
<evidence type="ECO:0000313" key="2">
    <source>
        <dbReference type="Proteomes" id="UP000750711"/>
    </source>
</evidence>
<dbReference type="EMBL" id="JAGHQM010000752">
    <property type="protein sequence ID" value="KAH0558743.1"/>
    <property type="molecule type" value="Genomic_DNA"/>
</dbReference>
<dbReference type="Proteomes" id="UP000750711">
    <property type="component" value="Unassembled WGS sequence"/>
</dbReference>
<keyword evidence="2" id="KW-1185">Reference proteome</keyword>
<reference evidence="1" key="1">
    <citation type="submission" date="2021-03" db="EMBL/GenBank/DDBJ databases">
        <title>Comparative genomics and phylogenomic investigation of the class Geoglossomycetes provide insights into ecological specialization and systematics.</title>
        <authorList>
            <person name="Melie T."/>
            <person name="Pirro S."/>
            <person name="Miller A.N."/>
            <person name="Quandt A."/>
        </authorList>
    </citation>
    <scope>NUCLEOTIDE SEQUENCE</scope>
    <source>
        <strain evidence="1">CAQ_001_2017</strain>
    </source>
</reference>
<protein>
    <submittedName>
        <fullName evidence="1">Uncharacterized protein</fullName>
    </submittedName>
</protein>
<dbReference type="AlphaFoldDB" id="A0A9P8LAV0"/>
<evidence type="ECO:0000313" key="1">
    <source>
        <dbReference type="EMBL" id="KAH0558743.1"/>
    </source>
</evidence>
<name>A0A9P8LAV0_9PEZI</name>
<organism evidence="1 2">
    <name type="scientific">Trichoglossum hirsutum</name>
    <dbReference type="NCBI Taxonomy" id="265104"/>
    <lineage>
        <taxon>Eukaryota</taxon>
        <taxon>Fungi</taxon>
        <taxon>Dikarya</taxon>
        <taxon>Ascomycota</taxon>
        <taxon>Pezizomycotina</taxon>
        <taxon>Geoglossomycetes</taxon>
        <taxon>Geoglossales</taxon>
        <taxon>Geoglossaceae</taxon>
        <taxon>Trichoglossum</taxon>
    </lineage>
</organism>